<dbReference type="GO" id="GO:0016020">
    <property type="term" value="C:membrane"/>
    <property type="evidence" value="ECO:0007669"/>
    <property type="project" value="UniProtKB-SubCell"/>
</dbReference>
<dbReference type="GO" id="GO:0055085">
    <property type="term" value="P:transmembrane transport"/>
    <property type="evidence" value="ECO:0007669"/>
    <property type="project" value="InterPro"/>
</dbReference>
<feature type="domain" description="TonB C-terminal" evidence="5">
    <location>
        <begin position="194"/>
        <end position="284"/>
    </location>
</feature>
<name>A0A6S6RUI8_9BACT</name>
<dbReference type="GO" id="GO:0031992">
    <property type="term" value="F:energy transducer activity"/>
    <property type="evidence" value="ECO:0007669"/>
    <property type="project" value="InterPro"/>
</dbReference>
<evidence type="ECO:0000313" key="6">
    <source>
        <dbReference type="EMBL" id="CAA6799326.1"/>
    </source>
</evidence>
<organism evidence="6">
    <name type="scientific">uncultured Sulfurovum sp</name>
    <dbReference type="NCBI Taxonomy" id="269237"/>
    <lineage>
        <taxon>Bacteria</taxon>
        <taxon>Pseudomonadati</taxon>
        <taxon>Campylobacterota</taxon>
        <taxon>Epsilonproteobacteria</taxon>
        <taxon>Campylobacterales</taxon>
        <taxon>Sulfurovaceae</taxon>
        <taxon>Sulfurovum</taxon>
        <taxon>environmental samples</taxon>
    </lineage>
</organism>
<accession>A0A6S6RUI8</accession>
<dbReference type="NCBIfam" id="TIGR01352">
    <property type="entry name" value="tonB_Cterm"/>
    <property type="match status" value="1"/>
</dbReference>
<keyword evidence="3" id="KW-1133">Transmembrane helix</keyword>
<evidence type="ECO:0000256" key="2">
    <source>
        <dbReference type="ARBA" id="ARBA00022692"/>
    </source>
</evidence>
<dbReference type="PROSITE" id="PS52015">
    <property type="entry name" value="TONB_CTD"/>
    <property type="match status" value="1"/>
</dbReference>
<dbReference type="PRINTS" id="PR01374">
    <property type="entry name" value="TONBPROTEIN"/>
</dbReference>
<dbReference type="AlphaFoldDB" id="A0A6S6RUI8"/>
<gene>
    <name evidence="6" type="ORF">HELGO_WM11495</name>
</gene>
<evidence type="ECO:0000256" key="1">
    <source>
        <dbReference type="ARBA" id="ARBA00004167"/>
    </source>
</evidence>
<reference evidence="6" key="1">
    <citation type="submission" date="2020-01" db="EMBL/GenBank/DDBJ databases">
        <authorList>
            <person name="Meier V. D."/>
            <person name="Meier V D."/>
        </authorList>
    </citation>
    <scope>NUCLEOTIDE SEQUENCE</scope>
    <source>
        <strain evidence="6">HLG_WM_MAG_06</strain>
    </source>
</reference>
<keyword evidence="4" id="KW-0472">Membrane</keyword>
<protein>
    <submittedName>
        <fullName evidence="6">Histone H1-like protein HC2</fullName>
    </submittedName>
</protein>
<dbReference type="EMBL" id="CACVAP010000017">
    <property type="protein sequence ID" value="CAA6799326.1"/>
    <property type="molecule type" value="Genomic_DNA"/>
</dbReference>
<evidence type="ECO:0000256" key="4">
    <source>
        <dbReference type="ARBA" id="ARBA00023136"/>
    </source>
</evidence>
<dbReference type="Pfam" id="PF03544">
    <property type="entry name" value="TonB_C"/>
    <property type="match status" value="1"/>
</dbReference>
<sequence length="284" mass="32156">MIQSRYLNAFLLSALTFLGLYFAALSLAQIEKKLQPAPSKVIKVSLITPIKEIPKPIVKPPVVPTPPVIIPMPVVKKIEKKEPKKIIKKKIVEKKIIKKKVIKKKIIKKVVKKKVIKKKIVKKVQPKVIPKKVIPKPVKREPEPIERYVPPPIAPPTYVAPPVYVAPQPVIKAVPKPAPVAPQPVVNNDHHKKAFLRNVRSNIIANKKYPKIAKRRHIEGSVKVRFDITRQGTVSNIRFINGKSVFHKSIRKTLERTFPMSIPSEVRAELPISDVSVVLHFNIR</sequence>
<dbReference type="GO" id="GO:0030288">
    <property type="term" value="C:outer membrane-bounded periplasmic space"/>
    <property type="evidence" value="ECO:0007669"/>
    <property type="project" value="InterPro"/>
</dbReference>
<dbReference type="SUPFAM" id="SSF74653">
    <property type="entry name" value="TolA/TonB C-terminal domain"/>
    <property type="match status" value="1"/>
</dbReference>
<comment type="subcellular location">
    <subcellularLocation>
        <location evidence="1">Membrane</location>
        <topology evidence="1">Single-pass membrane protein</topology>
    </subcellularLocation>
</comment>
<dbReference type="Gene3D" id="3.30.1150.10">
    <property type="match status" value="1"/>
</dbReference>
<dbReference type="InterPro" id="IPR006260">
    <property type="entry name" value="TonB/TolA_C"/>
</dbReference>
<evidence type="ECO:0000259" key="5">
    <source>
        <dbReference type="PROSITE" id="PS52015"/>
    </source>
</evidence>
<keyword evidence="2" id="KW-0812">Transmembrane</keyword>
<evidence type="ECO:0000256" key="3">
    <source>
        <dbReference type="ARBA" id="ARBA00022989"/>
    </source>
</evidence>
<dbReference type="InterPro" id="IPR037682">
    <property type="entry name" value="TonB_C"/>
</dbReference>
<dbReference type="InterPro" id="IPR003538">
    <property type="entry name" value="TonB"/>
</dbReference>
<proteinExistence type="predicted"/>
<dbReference type="GO" id="GO:0015891">
    <property type="term" value="P:siderophore transport"/>
    <property type="evidence" value="ECO:0007669"/>
    <property type="project" value="InterPro"/>
</dbReference>